<dbReference type="AlphaFoldDB" id="X1SNA9"/>
<dbReference type="EMBL" id="BARW01007831">
    <property type="protein sequence ID" value="GAI76850.1"/>
    <property type="molecule type" value="Genomic_DNA"/>
</dbReference>
<reference evidence="1" key="1">
    <citation type="journal article" date="2014" name="Front. Microbiol.">
        <title>High frequency of phylogenetically diverse reductive dehalogenase-homologous genes in deep subseafloor sedimentary metagenomes.</title>
        <authorList>
            <person name="Kawai M."/>
            <person name="Futagami T."/>
            <person name="Toyoda A."/>
            <person name="Takaki Y."/>
            <person name="Nishi S."/>
            <person name="Hori S."/>
            <person name="Arai W."/>
            <person name="Tsubouchi T."/>
            <person name="Morono Y."/>
            <person name="Uchiyama I."/>
            <person name="Ito T."/>
            <person name="Fujiyama A."/>
            <person name="Inagaki F."/>
            <person name="Takami H."/>
        </authorList>
    </citation>
    <scope>NUCLEOTIDE SEQUENCE</scope>
    <source>
        <strain evidence="1">Expedition CK06-06</strain>
    </source>
</reference>
<dbReference type="InterPro" id="IPR036412">
    <property type="entry name" value="HAD-like_sf"/>
</dbReference>
<dbReference type="InterPro" id="IPR023214">
    <property type="entry name" value="HAD_sf"/>
</dbReference>
<accession>X1SNA9</accession>
<dbReference type="NCBIfam" id="TIGR01484">
    <property type="entry name" value="HAD-SF-IIB"/>
    <property type="match status" value="1"/>
</dbReference>
<dbReference type="GO" id="GO:0016791">
    <property type="term" value="F:phosphatase activity"/>
    <property type="evidence" value="ECO:0007669"/>
    <property type="project" value="TreeGrafter"/>
</dbReference>
<organism evidence="1">
    <name type="scientific">marine sediment metagenome</name>
    <dbReference type="NCBI Taxonomy" id="412755"/>
    <lineage>
        <taxon>unclassified sequences</taxon>
        <taxon>metagenomes</taxon>
        <taxon>ecological metagenomes</taxon>
    </lineage>
</organism>
<dbReference type="Gene3D" id="3.30.1240.10">
    <property type="match status" value="1"/>
</dbReference>
<gene>
    <name evidence="1" type="ORF">S12H4_16222</name>
</gene>
<comment type="caution">
    <text evidence="1">The sequence shown here is derived from an EMBL/GenBank/DDBJ whole genome shotgun (WGS) entry which is preliminary data.</text>
</comment>
<name>X1SNA9_9ZZZZ</name>
<dbReference type="InterPro" id="IPR006379">
    <property type="entry name" value="HAD-SF_hydro_IIB"/>
</dbReference>
<dbReference type="CDD" id="cd07516">
    <property type="entry name" value="HAD_Pase"/>
    <property type="match status" value="1"/>
</dbReference>
<dbReference type="SFLD" id="SFLDS00003">
    <property type="entry name" value="Haloacid_Dehalogenase"/>
    <property type="match status" value="1"/>
</dbReference>
<dbReference type="InterPro" id="IPR000150">
    <property type="entry name" value="Cof"/>
</dbReference>
<dbReference type="Pfam" id="PF08282">
    <property type="entry name" value="Hydrolase_3"/>
    <property type="match status" value="1"/>
</dbReference>
<dbReference type="SFLD" id="SFLDG01140">
    <property type="entry name" value="C2.B:_Phosphomannomutase_and_P"/>
    <property type="match status" value="1"/>
</dbReference>
<dbReference type="NCBIfam" id="TIGR00099">
    <property type="entry name" value="Cof-subfamily"/>
    <property type="match status" value="1"/>
</dbReference>
<dbReference type="GO" id="GO:0005829">
    <property type="term" value="C:cytosol"/>
    <property type="evidence" value="ECO:0007669"/>
    <property type="project" value="TreeGrafter"/>
</dbReference>
<proteinExistence type="predicted"/>
<sequence length="273" mass="29576">MINHCYKLLVVDIDGTLLGKDGNILPEDREALARACDLGIKVSLSTGRAAQACLSLISQLALDSYHTFFEGALVSNPADNKEVYVQPLSQAVVKQAVEFAHLHNIDLELYSATHYFAERETWSTDAHRQFFDIKPTMVDFTKLWERERIIKGGLVATSPQEAAKARNFHLQFKASLHFSWVRTPAYPGVDFINVVAPGVSKAKALEALASHLGIPLTEVIAIGDGTNDIPLLALAGLGIAMGNAPAEVKAAADYITLDVEHGGIAAAIDKFLL</sequence>
<dbReference type="PANTHER" id="PTHR10000:SF8">
    <property type="entry name" value="HAD SUPERFAMILY HYDROLASE-LIKE, TYPE 3"/>
    <property type="match status" value="1"/>
</dbReference>
<dbReference type="PROSITE" id="PS01229">
    <property type="entry name" value="COF_2"/>
    <property type="match status" value="1"/>
</dbReference>
<dbReference type="Gene3D" id="3.40.50.1000">
    <property type="entry name" value="HAD superfamily/HAD-like"/>
    <property type="match status" value="1"/>
</dbReference>
<dbReference type="SUPFAM" id="SSF56784">
    <property type="entry name" value="HAD-like"/>
    <property type="match status" value="1"/>
</dbReference>
<evidence type="ECO:0008006" key="2">
    <source>
        <dbReference type="Google" id="ProtNLM"/>
    </source>
</evidence>
<dbReference type="PANTHER" id="PTHR10000">
    <property type="entry name" value="PHOSPHOSERINE PHOSPHATASE"/>
    <property type="match status" value="1"/>
</dbReference>
<dbReference type="GO" id="GO:0000287">
    <property type="term" value="F:magnesium ion binding"/>
    <property type="evidence" value="ECO:0007669"/>
    <property type="project" value="TreeGrafter"/>
</dbReference>
<evidence type="ECO:0000313" key="1">
    <source>
        <dbReference type="EMBL" id="GAI76850.1"/>
    </source>
</evidence>
<protein>
    <recommendedName>
        <fullName evidence="2">Cof-like hydrolase</fullName>
    </recommendedName>
</protein>